<feature type="domain" description="WSC" evidence="7">
    <location>
        <begin position="1"/>
        <end position="75"/>
    </location>
</feature>
<evidence type="ECO:0000313" key="9">
    <source>
        <dbReference type="Proteomes" id="UP000593567"/>
    </source>
</evidence>
<dbReference type="AlphaFoldDB" id="A0A7J7KU82"/>
<dbReference type="PROSITE" id="PS51212">
    <property type="entry name" value="WSC"/>
    <property type="match status" value="1"/>
</dbReference>
<protein>
    <recommendedName>
        <fullName evidence="7">WSC domain-containing protein</fullName>
    </recommendedName>
</protein>
<accession>A0A7J7KU82</accession>
<dbReference type="PANTHER" id="PTHR24269:SF16">
    <property type="entry name" value="PROTEIN SLG1"/>
    <property type="match status" value="1"/>
</dbReference>
<evidence type="ECO:0000256" key="6">
    <source>
        <dbReference type="ARBA" id="ARBA00023180"/>
    </source>
</evidence>
<keyword evidence="3" id="KW-0732">Signal</keyword>
<evidence type="ECO:0000256" key="5">
    <source>
        <dbReference type="ARBA" id="ARBA00023136"/>
    </source>
</evidence>
<evidence type="ECO:0000256" key="3">
    <source>
        <dbReference type="ARBA" id="ARBA00022729"/>
    </source>
</evidence>
<comment type="caution">
    <text evidence="8">The sequence shown here is derived from an EMBL/GenBank/DDBJ whole genome shotgun (WGS) entry which is preliminary data.</text>
</comment>
<evidence type="ECO:0000256" key="4">
    <source>
        <dbReference type="ARBA" id="ARBA00022989"/>
    </source>
</evidence>
<evidence type="ECO:0000256" key="2">
    <source>
        <dbReference type="ARBA" id="ARBA00022692"/>
    </source>
</evidence>
<evidence type="ECO:0000313" key="8">
    <source>
        <dbReference type="EMBL" id="KAF6041685.1"/>
    </source>
</evidence>
<dbReference type="EMBL" id="VXIV02000004">
    <property type="protein sequence ID" value="KAF6041685.1"/>
    <property type="molecule type" value="Genomic_DNA"/>
</dbReference>
<sequence>MNLLLDRGFLPDDCRLACENQGYFFAGIQSGDKCYCGYDVNRYRQVTDEECDIPCIGDSEVMCGGHLRNSVYKTFIPEIVY</sequence>
<keyword evidence="5" id="KW-0472">Membrane</keyword>
<reference evidence="8" key="1">
    <citation type="submission" date="2020-06" db="EMBL/GenBank/DDBJ databases">
        <title>Draft genome of Bugula neritina, a colonial animal packing powerful symbionts and potential medicines.</title>
        <authorList>
            <person name="Rayko M."/>
        </authorList>
    </citation>
    <scope>NUCLEOTIDE SEQUENCE [LARGE SCALE GENOMIC DNA]</scope>
    <source>
        <strain evidence="8">Kwan_BN1</strain>
    </source>
</reference>
<keyword evidence="4" id="KW-1133">Transmembrane helix</keyword>
<evidence type="ECO:0000259" key="7">
    <source>
        <dbReference type="PROSITE" id="PS51212"/>
    </source>
</evidence>
<dbReference type="GO" id="GO:0005886">
    <property type="term" value="C:plasma membrane"/>
    <property type="evidence" value="ECO:0007669"/>
    <property type="project" value="TreeGrafter"/>
</dbReference>
<evidence type="ECO:0000256" key="1">
    <source>
        <dbReference type="ARBA" id="ARBA00004167"/>
    </source>
</evidence>
<dbReference type="OrthoDB" id="6286441at2759"/>
<keyword evidence="2" id="KW-0812">Transmembrane</keyword>
<dbReference type="SMART" id="SM00321">
    <property type="entry name" value="WSC"/>
    <property type="match status" value="1"/>
</dbReference>
<gene>
    <name evidence="8" type="ORF">EB796_000006</name>
</gene>
<proteinExistence type="predicted"/>
<name>A0A7J7KU82_BUGNE</name>
<dbReference type="InterPro" id="IPR002889">
    <property type="entry name" value="WSC_carb-bd"/>
</dbReference>
<keyword evidence="9" id="KW-1185">Reference proteome</keyword>
<comment type="subcellular location">
    <subcellularLocation>
        <location evidence="1">Membrane</location>
        <topology evidence="1">Single-pass membrane protein</topology>
    </subcellularLocation>
</comment>
<keyword evidence="6" id="KW-0325">Glycoprotein</keyword>
<dbReference type="InterPro" id="IPR051836">
    <property type="entry name" value="Kremen_rcpt"/>
</dbReference>
<organism evidence="8 9">
    <name type="scientific">Bugula neritina</name>
    <name type="common">Brown bryozoan</name>
    <name type="synonym">Sertularia neritina</name>
    <dbReference type="NCBI Taxonomy" id="10212"/>
    <lineage>
        <taxon>Eukaryota</taxon>
        <taxon>Metazoa</taxon>
        <taxon>Spiralia</taxon>
        <taxon>Lophotrochozoa</taxon>
        <taxon>Bryozoa</taxon>
        <taxon>Gymnolaemata</taxon>
        <taxon>Cheilostomatida</taxon>
        <taxon>Flustrina</taxon>
        <taxon>Buguloidea</taxon>
        <taxon>Bugulidae</taxon>
        <taxon>Bugula</taxon>
    </lineage>
</organism>
<dbReference type="Proteomes" id="UP000593567">
    <property type="component" value="Unassembled WGS sequence"/>
</dbReference>
<dbReference type="PANTHER" id="PTHR24269">
    <property type="entry name" value="KREMEN PROTEIN"/>
    <property type="match status" value="1"/>
</dbReference>
<dbReference type="Pfam" id="PF01822">
    <property type="entry name" value="WSC"/>
    <property type="match status" value="1"/>
</dbReference>